<proteinExistence type="inferred from homology"/>
<reference evidence="5" key="1">
    <citation type="submission" date="2022-11" db="EMBL/GenBank/DDBJ databases">
        <title>Draft genome sequence of Hoeflea poritis E7-10 and Hoeflea prorocentri PM5-8, separated from scleractinian coral Porites lutea and marine dinoflagellate.</title>
        <authorList>
            <person name="Zhang G."/>
            <person name="Wei Q."/>
            <person name="Cai L."/>
        </authorList>
    </citation>
    <scope>NUCLEOTIDE SEQUENCE</scope>
    <source>
        <strain evidence="5">PM5-8</strain>
    </source>
</reference>
<dbReference type="Proteomes" id="UP001151234">
    <property type="component" value="Unassembled WGS sequence"/>
</dbReference>
<dbReference type="AlphaFoldDB" id="A0A9X3UKA1"/>
<gene>
    <name evidence="5" type="primary">flgD</name>
    <name evidence="5" type="ORF">OQ273_16470</name>
</gene>
<dbReference type="GO" id="GO:0044781">
    <property type="term" value="P:bacterial-type flagellum organization"/>
    <property type="evidence" value="ECO:0007669"/>
    <property type="project" value="UniProtKB-KW"/>
</dbReference>
<evidence type="ECO:0000256" key="4">
    <source>
        <dbReference type="ARBA" id="ARBA00024746"/>
    </source>
</evidence>
<dbReference type="InterPro" id="IPR005648">
    <property type="entry name" value="FlgD"/>
</dbReference>
<evidence type="ECO:0000256" key="1">
    <source>
        <dbReference type="ARBA" id="ARBA00010577"/>
    </source>
</evidence>
<comment type="function">
    <text evidence="4">Required for flagellar hook formation. May act as a scaffolding protein.</text>
</comment>
<protein>
    <recommendedName>
        <fullName evidence="2">Basal-body rod modification protein FlgD</fullName>
    </recommendedName>
</protein>
<dbReference type="Pfam" id="PF03963">
    <property type="entry name" value="FlgD"/>
    <property type="match status" value="1"/>
</dbReference>
<evidence type="ECO:0000313" key="5">
    <source>
        <dbReference type="EMBL" id="MDA5400175.1"/>
    </source>
</evidence>
<keyword evidence="3" id="KW-1005">Bacterial flagellum biogenesis</keyword>
<evidence type="ECO:0000256" key="3">
    <source>
        <dbReference type="ARBA" id="ARBA00022795"/>
    </source>
</evidence>
<dbReference type="EMBL" id="JAPJZI010000001">
    <property type="protein sequence ID" value="MDA5400175.1"/>
    <property type="molecule type" value="Genomic_DNA"/>
</dbReference>
<keyword evidence="6" id="KW-1185">Reference proteome</keyword>
<accession>A0A9X3UKA1</accession>
<name>A0A9X3UKA1_9HYPH</name>
<keyword evidence="5" id="KW-0282">Flagellum</keyword>
<dbReference type="NCBIfam" id="NF004670">
    <property type="entry name" value="PRK06009.1"/>
    <property type="match status" value="1"/>
</dbReference>
<keyword evidence="5" id="KW-0966">Cell projection</keyword>
<sequence length="134" mass="13901">MAVDAVSGVSGATGSSAAATASQKAQVDYDTFLKLLVAEMQNQDPTKPMDATQYISQLASFSQVEQTIQTNQRLEQILAASSIGQAGSMIGRTVTSHDGSITGVVEKIELYDDGVVAILDTGERVAIGSGMTVS</sequence>
<dbReference type="RefSeq" id="WP_267991588.1">
    <property type="nucleotide sequence ID" value="NZ_JAPJZI010000001.1"/>
</dbReference>
<evidence type="ECO:0000256" key="2">
    <source>
        <dbReference type="ARBA" id="ARBA00016013"/>
    </source>
</evidence>
<organism evidence="5 6">
    <name type="scientific">Hoeflea prorocentri</name>
    <dbReference type="NCBI Taxonomy" id="1922333"/>
    <lineage>
        <taxon>Bacteria</taxon>
        <taxon>Pseudomonadati</taxon>
        <taxon>Pseudomonadota</taxon>
        <taxon>Alphaproteobacteria</taxon>
        <taxon>Hyphomicrobiales</taxon>
        <taxon>Rhizobiaceae</taxon>
        <taxon>Hoeflea</taxon>
    </lineage>
</organism>
<keyword evidence="5" id="KW-0969">Cilium</keyword>
<evidence type="ECO:0000313" key="6">
    <source>
        <dbReference type="Proteomes" id="UP001151234"/>
    </source>
</evidence>
<comment type="caution">
    <text evidence="5">The sequence shown here is derived from an EMBL/GenBank/DDBJ whole genome shotgun (WGS) entry which is preliminary data.</text>
</comment>
<comment type="similarity">
    <text evidence="1">Belongs to the FlgD family.</text>
</comment>